<dbReference type="PANTHER" id="PTHR43877:SF1">
    <property type="entry name" value="ACETYLTRANSFERASE"/>
    <property type="match status" value="1"/>
</dbReference>
<evidence type="ECO:0000259" key="3">
    <source>
        <dbReference type="PROSITE" id="PS51186"/>
    </source>
</evidence>
<gene>
    <name evidence="4" type="ORF">K4G66_06860</name>
</gene>
<dbReference type="PANTHER" id="PTHR43877">
    <property type="entry name" value="AMINOALKYLPHOSPHONATE N-ACETYLTRANSFERASE-RELATED-RELATED"/>
    <property type="match status" value="1"/>
</dbReference>
<dbReference type="InterPro" id="IPR016181">
    <property type="entry name" value="Acyl_CoA_acyltransferase"/>
</dbReference>
<dbReference type="SUPFAM" id="SSF55729">
    <property type="entry name" value="Acyl-CoA N-acyltransferases (Nat)"/>
    <property type="match status" value="1"/>
</dbReference>
<keyword evidence="2" id="KW-0012">Acyltransferase</keyword>
<dbReference type="InterPro" id="IPR050832">
    <property type="entry name" value="Bact_Acetyltransf"/>
</dbReference>
<dbReference type="CDD" id="cd04301">
    <property type="entry name" value="NAT_SF"/>
    <property type="match status" value="1"/>
</dbReference>
<protein>
    <submittedName>
        <fullName evidence="4">GNAT family N-acetyltransferase</fullName>
    </submittedName>
</protein>
<dbReference type="InterPro" id="IPR000182">
    <property type="entry name" value="GNAT_dom"/>
</dbReference>
<reference evidence="4" key="1">
    <citation type="journal article" date="2023" name="Comput. Struct. Biotechnol. J.">
        <title>Discovery of a novel marine Bacteroidetes with a rich repertoire of carbohydrate-active enzymes.</title>
        <authorList>
            <person name="Chen B."/>
            <person name="Liu G."/>
            <person name="Chen Q."/>
            <person name="Wang H."/>
            <person name="Liu L."/>
            <person name="Tang K."/>
        </authorList>
    </citation>
    <scope>NUCLEOTIDE SEQUENCE</scope>
    <source>
        <strain evidence="4">TK19036</strain>
    </source>
</reference>
<dbReference type="GO" id="GO:0016747">
    <property type="term" value="F:acyltransferase activity, transferring groups other than amino-acyl groups"/>
    <property type="evidence" value="ECO:0007669"/>
    <property type="project" value="InterPro"/>
</dbReference>
<dbReference type="Pfam" id="PF00583">
    <property type="entry name" value="Acetyltransf_1"/>
    <property type="match status" value="1"/>
</dbReference>
<accession>A0AA49GP35</accession>
<evidence type="ECO:0000313" key="4">
    <source>
        <dbReference type="EMBL" id="WKN38420.1"/>
    </source>
</evidence>
<keyword evidence="1" id="KW-0808">Transferase</keyword>
<dbReference type="AlphaFoldDB" id="A0AA49GP35"/>
<feature type="domain" description="N-acetyltransferase" evidence="3">
    <location>
        <begin position="2"/>
        <end position="169"/>
    </location>
</feature>
<dbReference type="PROSITE" id="PS51186">
    <property type="entry name" value="GNAT"/>
    <property type="match status" value="1"/>
</dbReference>
<proteinExistence type="predicted"/>
<evidence type="ECO:0000256" key="2">
    <source>
        <dbReference type="ARBA" id="ARBA00023315"/>
    </source>
</evidence>
<name>A0AA49GP35_9BACT</name>
<dbReference type="Gene3D" id="3.40.630.30">
    <property type="match status" value="1"/>
</dbReference>
<reference evidence="4" key="2">
    <citation type="journal article" date="2024" name="Antonie Van Leeuwenhoek">
        <title>Roseihalotalea indica gen. nov., sp. nov., a halophilic Bacteroidetes from mesopelagic Southwest Indian Ocean with higher carbohydrate metabolic potential.</title>
        <authorList>
            <person name="Chen B."/>
            <person name="Zhang M."/>
            <person name="Lin D."/>
            <person name="Ye J."/>
            <person name="Tang K."/>
        </authorList>
    </citation>
    <scope>NUCLEOTIDE SEQUENCE</scope>
    <source>
        <strain evidence="4">TK19036</strain>
    </source>
</reference>
<dbReference type="EMBL" id="CP120682">
    <property type="protein sequence ID" value="WKN38420.1"/>
    <property type="molecule type" value="Genomic_DNA"/>
</dbReference>
<sequence>MITYREATSKDAEAIAQLHAQSWQQHYRGIMSDTYLDHKVLNDRIEVWQERFRNPKATQHIIVATEDEKLCGFACTYTDDDPKWGTLLDNLHVLPPWQGRSIGKALICQSAKWAQQQDAETGFYLWVFEENTAARAFYERMGGINQEKVIVNNPDGGTAPVFRYVWPDPTVLINHLQE</sequence>
<evidence type="ECO:0000256" key="1">
    <source>
        <dbReference type="ARBA" id="ARBA00022679"/>
    </source>
</evidence>
<organism evidence="4">
    <name type="scientific">Roseihalotalea indica</name>
    <dbReference type="NCBI Taxonomy" id="2867963"/>
    <lineage>
        <taxon>Bacteria</taxon>
        <taxon>Pseudomonadati</taxon>
        <taxon>Bacteroidota</taxon>
        <taxon>Cytophagia</taxon>
        <taxon>Cytophagales</taxon>
        <taxon>Catalimonadaceae</taxon>
        <taxon>Roseihalotalea</taxon>
    </lineage>
</organism>